<organism evidence="3 4">
    <name type="scientific">Lactobacillus johnsonii</name>
    <dbReference type="NCBI Taxonomy" id="33959"/>
    <lineage>
        <taxon>Bacteria</taxon>
        <taxon>Bacillati</taxon>
        <taxon>Bacillota</taxon>
        <taxon>Bacilli</taxon>
        <taxon>Lactobacillales</taxon>
        <taxon>Lactobacillaceae</taxon>
        <taxon>Lactobacillus</taxon>
    </lineage>
</organism>
<dbReference type="EMBL" id="DYYQ01000056">
    <property type="protein sequence ID" value="HJE50137.1"/>
    <property type="molecule type" value="Genomic_DNA"/>
</dbReference>
<comment type="caution">
    <text evidence="3">The sequence shown here is derived from an EMBL/GenBank/DDBJ whole genome shotgun (WGS) entry which is preliminary data.</text>
</comment>
<dbReference type="Proteomes" id="UP000732527">
    <property type="component" value="Unassembled WGS sequence"/>
</dbReference>
<feature type="chain" id="PRO_5041084361" evidence="1">
    <location>
        <begin position="30"/>
        <end position="90"/>
    </location>
</feature>
<name>A0A267M867_LACJH</name>
<accession>A0A267M867</accession>
<evidence type="ECO:0000256" key="1">
    <source>
        <dbReference type="SAM" id="SignalP"/>
    </source>
</evidence>
<reference evidence="3 4" key="1">
    <citation type="submission" date="2017-05" db="EMBL/GenBank/DDBJ databases">
        <title>Lactobacillus johnsonii from commercial turkeys.</title>
        <authorList>
            <person name="Johnson T.J."/>
            <person name="Youmans B."/>
        </authorList>
    </citation>
    <scope>NUCLEOTIDE SEQUENCE [LARGE SCALE GENOMIC DNA]</scope>
    <source>
        <strain evidence="3 4">UMNLJ114</strain>
    </source>
</reference>
<dbReference type="Proteomes" id="UP000216008">
    <property type="component" value="Unassembled WGS sequence"/>
</dbReference>
<proteinExistence type="predicted"/>
<evidence type="ECO:0000313" key="3">
    <source>
        <dbReference type="EMBL" id="PAB55647.1"/>
    </source>
</evidence>
<reference evidence="2" key="3">
    <citation type="submission" date="2021-09" db="EMBL/GenBank/DDBJ databases">
        <authorList>
            <person name="Gilroy R."/>
        </authorList>
    </citation>
    <scope>NUCLEOTIDE SEQUENCE</scope>
    <source>
        <strain evidence="2">CHK192-2623</strain>
    </source>
</reference>
<feature type="signal peptide" evidence="1">
    <location>
        <begin position="1"/>
        <end position="29"/>
    </location>
</feature>
<gene>
    <name evidence="3" type="ORF">A3Q24_04315</name>
    <name evidence="2" type="ORF">K8V69_08270</name>
</gene>
<dbReference type="EMBL" id="NIBD01000021">
    <property type="protein sequence ID" value="PAB55647.1"/>
    <property type="molecule type" value="Genomic_DNA"/>
</dbReference>
<evidence type="ECO:0000313" key="2">
    <source>
        <dbReference type="EMBL" id="HJE50137.1"/>
    </source>
</evidence>
<evidence type="ECO:0000313" key="4">
    <source>
        <dbReference type="Proteomes" id="UP000216008"/>
    </source>
</evidence>
<protein>
    <submittedName>
        <fullName evidence="3">Uncharacterized protein</fullName>
    </submittedName>
</protein>
<dbReference type="RefSeq" id="WP_012846686.1">
    <property type="nucleotide sequence ID" value="NZ_CP039261.1"/>
</dbReference>
<keyword evidence="1" id="KW-0732">Signal</keyword>
<reference evidence="2" key="2">
    <citation type="journal article" date="2021" name="PeerJ">
        <title>Extensive microbial diversity within the chicken gut microbiome revealed by metagenomics and culture.</title>
        <authorList>
            <person name="Gilroy R."/>
            <person name="Ravi A."/>
            <person name="Getino M."/>
            <person name="Pursley I."/>
            <person name="Horton D.L."/>
            <person name="Alikhan N.F."/>
            <person name="Baker D."/>
            <person name="Gharbi K."/>
            <person name="Hall N."/>
            <person name="Watson M."/>
            <person name="Adriaenssens E.M."/>
            <person name="Foster-Nyarko E."/>
            <person name="Jarju S."/>
            <person name="Secka A."/>
            <person name="Antonio M."/>
            <person name="Oren A."/>
            <person name="Chaudhuri R.R."/>
            <person name="La Ragione R."/>
            <person name="Hildebrand F."/>
            <person name="Pallen M.J."/>
        </authorList>
    </citation>
    <scope>NUCLEOTIDE SEQUENCE</scope>
    <source>
        <strain evidence="2">CHK192-2623</strain>
    </source>
</reference>
<sequence>MTHKKGISTALIVLLGFGFLTNSVTTSQAADQDTNFNVSKSLVENTIKPTLLSKKFKEDQIKEEKENKLADIKFEEKRINQENPNSKLGN</sequence>
<dbReference type="AlphaFoldDB" id="A0A267M867"/>